<feature type="compositionally biased region" description="Acidic residues" evidence="1">
    <location>
        <begin position="35"/>
        <end position="54"/>
    </location>
</feature>
<reference evidence="2 3" key="1">
    <citation type="submission" date="2020-10" db="EMBL/GenBank/DDBJ databases">
        <title>Identification of Nocardia species via Next-generation sequencing and recognition of intraspecies genetic diversity.</title>
        <authorList>
            <person name="Li P."/>
            <person name="Li P."/>
            <person name="Lu B."/>
        </authorList>
    </citation>
    <scope>NUCLEOTIDE SEQUENCE [LARGE SCALE GENOMIC DNA]</scope>
    <source>
        <strain evidence="2 3">N-11</strain>
    </source>
</reference>
<name>A0ABS0CGM6_9NOCA</name>
<evidence type="ECO:0000313" key="2">
    <source>
        <dbReference type="EMBL" id="MBF6229497.1"/>
    </source>
</evidence>
<dbReference type="Proteomes" id="UP000807309">
    <property type="component" value="Unassembled WGS sequence"/>
</dbReference>
<dbReference type="EMBL" id="JADLRE010000040">
    <property type="protein sequence ID" value="MBF6229497.1"/>
    <property type="molecule type" value="Genomic_DNA"/>
</dbReference>
<proteinExistence type="predicted"/>
<accession>A0ABS0CGM6</accession>
<protein>
    <submittedName>
        <fullName evidence="2">Uncharacterized protein</fullName>
    </submittedName>
</protein>
<evidence type="ECO:0000313" key="3">
    <source>
        <dbReference type="Proteomes" id="UP000807309"/>
    </source>
</evidence>
<organism evidence="2 3">
    <name type="scientific">Nocardia abscessus</name>
    <dbReference type="NCBI Taxonomy" id="120957"/>
    <lineage>
        <taxon>Bacteria</taxon>
        <taxon>Bacillati</taxon>
        <taxon>Actinomycetota</taxon>
        <taxon>Actinomycetes</taxon>
        <taxon>Mycobacteriales</taxon>
        <taxon>Nocardiaceae</taxon>
        <taxon>Nocardia</taxon>
    </lineage>
</organism>
<gene>
    <name evidence="2" type="ORF">IU470_30955</name>
</gene>
<comment type="caution">
    <text evidence="2">The sequence shown here is derived from an EMBL/GenBank/DDBJ whole genome shotgun (WGS) entry which is preliminary data.</text>
</comment>
<feature type="region of interest" description="Disordered" evidence="1">
    <location>
        <begin position="27"/>
        <end position="54"/>
    </location>
</feature>
<sequence>METLLVVGIVIVVLGFVVAVVQFASRPPKDAEPWDDRDDAEDYEDDWDEDYRDD</sequence>
<keyword evidence="3" id="KW-1185">Reference proteome</keyword>
<dbReference type="RefSeq" id="WP_195036332.1">
    <property type="nucleotide sequence ID" value="NZ_JADLQO010000008.1"/>
</dbReference>
<evidence type="ECO:0000256" key="1">
    <source>
        <dbReference type="SAM" id="MobiDB-lite"/>
    </source>
</evidence>